<gene>
    <name evidence="5" type="primary">LOC107220629</name>
</gene>
<sequence>MKIFVCVAFLATLAMAEPPQFRRQRQFFARQQEDTTLAPAADDAPYPPSGWKPAGPAFDLPQRQVDNSYGAPEPPSAYGPPTSTETPTTTAIAEEPTTAPPPAIDSGNELDEEGSGQGAEQQGEYYVVLPDGRLQRVQYVSQENAAKMSYLAKIQAQNVGPIYAYNPLKKVELVSPLSAEAPVALVSPPVGSTSYTTVTTNYQPGGAAKLVFAV</sequence>
<dbReference type="Pfam" id="PF16042">
    <property type="entry name" value="DUF4794"/>
    <property type="match status" value="1"/>
</dbReference>
<organism evidence="5">
    <name type="scientific">Neodiprion lecontei</name>
    <name type="common">Redheaded pine sawfly</name>
    <dbReference type="NCBI Taxonomy" id="441921"/>
    <lineage>
        <taxon>Eukaryota</taxon>
        <taxon>Metazoa</taxon>
        <taxon>Ecdysozoa</taxon>
        <taxon>Arthropoda</taxon>
        <taxon>Hexapoda</taxon>
        <taxon>Insecta</taxon>
        <taxon>Pterygota</taxon>
        <taxon>Neoptera</taxon>
        <taxon>Endopterygota</taxon>
        <taxon>Hymenoptera</taxon>
        <taxon>Tenthredinoidea</taxon>
        <taxon>Diprionidae</taxon>
        <taxon>Diprioninae</taxon>
        <taxon>Neodiprion</taxon>
    </lineage>
</organism>
<dbReference type="Proteomes" id="UP000829291">
    <property type="component" value="Chromosome 4"/>
</dbReference>
<dbReference type="KEGG" id="nlo:107220629"/>
<dbReference type="InParanoid" id="A0A6J0BLW5"/>
<evidence type="ECO:0000313" key="4">
    <source>
        <dbReference type="Proteomes" id="UP000829291"/>
    </source>
</evidence>
<evidence type="ECO:0000256" key="1">
    <source>
        <dbReference type="SAM" id="MobiDB-lite"/>
    </source>
</evidence>
<feature type="signal peptide" evidence="2">
    <location>
        <begin position="1"/>
        <end position="16"/>
    </location>
</feature>
<protein>
    <submittedName>
        <fullName evidence="5">Uncharacterized protein LOC107220629</fullName>
    </submittedName>
</protein>
<feature type="compositionally biased region" description="Low complexity" evidence="1">
    <location>
        <begin position="80"/>
        <end position="97"/>
    </location>
</feature>
<dbReference type="InterPro" id="IPR000618">
    <property type="entry name" value="Insect_cuticle"/>
</dbReference>
<feature type="chain" id="PRO_5026842839" evidence="2">
    <location>
        <begin position="17"/>
        <end position="214"/>
    </location>
</feature>
<dbReference type="GeneID" id="107220629"/>
<evidence type="ECO:0000259" key="3">
    <source>
        <dbReference type="Pfam" id="PF16042"/>
    </source>
</evidence>
<dbReference type="AlphaFoldDB" id="A0A6J0BLW5"/>
<accession>A0A6J0BLW5</accession>
<evidence type="ECO:0000313" key="5">
    <source>
        <dbReference type="RefSeq" id="XP_015514783.1"/>
    </source>
</evidence>
<proteinExistence type="predicted"/>
<dbReference type="RefSeq" id="XP_015514783.1">
    <property type="nucleotide sequence ID" value="XM_015659297.2"/>
</dbReference>
<keyword evidence="4" id="KW-1185">Reference proteome</keyword>
<dbReference type="InterPro" id="IPR032011">
    <property type="entry name" value="DUF4794"/>
</dbReference>
<dbReference type="Pfam" id="PF00379">
    <property type="entry name" value="Chitin_bind_4"/>
    <property type="match status" value="1"/>
</dbReference>
<dbReference type="OrthoDB" id="8197587at2759"/>
<keyword evidence="2" id="KW-0732">Signal</keyword>
<feature type="domain" description="DUF4794" evidence="3">
    <location>
        <begin position="44"/>
        <end position="102"/>
    </location>
</feature>
<reference evidence="5" key="1">
    <citation type="submission" date="2025-08" db="UniProtKB">
        <authorList>
            <consortium name="RefSeq"/>
        </authorList>
    </citation>
    <scope>IDENTIFICATION</scope>
    <source>
        <tissue evidence="5">Thorax and Abdomen</tissue>
    </source>
</reference>
<evidence type="ECO:0000256" key="2">
    <source>
        <dbReference type="SAM" id="SignalP"/>
    </source>
</evidence>
<feature type="region of interest" description="Disordered" evidence="1">
    <location>
        <begin position="35"/>
        <end position="120"/>
    </location>
</feature>
<name>A0A6J0BLW5_NEOLC</name>